<feature type="transmembrane region" description="Helical" evidence="1">
    <location>
        <begin position="93"/>
        <end position="115"/>
    </location>
</feature>
<name>A0A3A3EIX8_9GAMM</name>
<reference evidence="2 3" key="1">
    <citation type="submission" date="2018-09" db="EMBL/GenBank/DDBJ databases">
        <title>Identification of marine bacteria producing industrial enzymes.</title>
        <authorList>
            <person name="Cheng T.H."/>
            <person name="Saidin J."/>
            <person name="Muhd D.D."/>
            <person name="Isa M.N.M."/>
            <person name="Bakar M.F.A."/>
            <person name="Ismail N."/>
        </authorList>
    </citation>
    <scope>NUCLEOTIDE SEQUENCE [LARGE SCALE GENOMIC DNA]</scope>
    <source>
        <strain evidence="2 3">MNAD 1.6</strain>
    </source>
</reference>
<gene>
    <name evidence="2" type="ORF">D4741_11780</name>
</gene>
<sequence length="252" mass="28378">MSLMNACILMLLLQPLFVYFALFAKEVDLNEDSQDSTVMLFNFGLLGITPSVAYFYMEQFWFAVGMLTGVTLLGLTLAKTLESKGKRPLDLILTLRFLTSWLLIFGVIYWLISLFTGSPEVQPTIADADQQVEPFYQLFWPSFYYLGLMVFTFLLKVLEFRFQLKPALSGTFLILAAALIGISPLVDGSFILGLFINVAMFFIFCSMYMEINKINDPSGGAIAFFYAYILSMGVGVAIIVKIIRVIFFTSEV</sequence>
<organism evidence="2 3">
    <name type="scientific">Pseudoalteromonas gelatinilytica</name>
    <dbReference type="NCBI Taxonomy" id="1703256"/>
    <lineage>
        <taxon>Bacteria</taxon>
        <taxon>Pseudomonadati</taxon>
        <taxon>Pseudomonadota</taxon>
        <taxon>Gammaproteobacteria</taxon>
        <taxon>Alteromonadales</taxon>
        <taxon>Pseudoalteromonadaceae</taxon>
        <taxon>Pseudoalteromonas</taxon>
    </lineage>
</organism>
<feature type="transmembrane region" description="Helical" evidence="1">
    <location>
        <begin position="6"/>
        <end position="24"/>
    </location>
</feature>
<proteinExistence type="predicted"/>
<dbReference type="Proteomes" id="UP000265938">
    <property type="component" value="Unassembled WGS sequence"/>
</dbReference>
<keyword evidence="1" id="KW-0812">Transmembrane</keyword>
<evidence type="ECO:0000256" key="1">
    <source>
        <dbReference type="SAM" id="Phobius"/>
    </source>
</evidence>
<accession>A0A3A3EIX8</accession>
<keyword evidence="1" id="KW-0472">Membrane</keyword>
<evidence type="ECO:0000313" key="2">
    <source>
        <dbReference type="EMBL" id="RJF35642.1"/>
    </source>
</evidence>
<keyword evidence="1" id="KW-1133">Transmembrane helix</keyword>
<feature type="transmembrane region" description="Helical" evidence="1">
    <location>
        <begin position="191"/>
        <end position="211"/>
    </location>
</feature>
<feature type="transmembrane region" description="Helical" evidence="1">
    <location>
        <begin position="135"/>
        <end position="155"/>
    </location>
</feature>
<comment type="caution">
    <text evidence="2">The sequence shown here is derived from an EMBL/GenBank/DDBJ whole genome shotgun (WGS) entry which is preliminary data.</text>
</comment>
<feature type="transmembrane region" description="Helical" evidence="1">
    <location>
        <begin position="223"/>
        <end position="247"/>
    </location>
</feature>
<dbReference type="AlphaFoldDB" id="A0A3A3EIX8"/>
<dbReference type="EMBL" id="QYSE01000002">
    <property type="protein sequence ID" value="RJF35642.1"/>
    <property type="molecule type" value="Genomic_DNA"/>
</dbReference>
<feature type="transmembrane region" description="Helical" evidence="1">
    <location>
        <begin position="62"/>
        <end position="81"/>
    </location>
</feature>
<evidence type="ECO:0000313" key="3">
    <source>
        <dbReference type="Proteomes" id="UP000265938"/>
    </source>
</evidence>
<feature type="transmembrane region" description="Helical" evidence="1">
    <location>
        <begin position="167"/>
        <end position="185"/>
    </location>
</feature>
<protein>
    <submittedName>
        <fullName evidence="2">Uncharacterized protein</fullName>
    </submittedName>
</protein>